<gene>
    <name evidence="2" type="ORF">CLUMA_CG008393</name>
</gene>
<evidence type="ECO:0000256" key="1">
    <source>
        <dbReference type="SAM" id="SignalP"/>
    </source>
</evidence>
<protein>
    <submittedName>
        <fullName evidence="2">CLUMA_CG008393, isoform A</fullName>
    </submittedName>
</protein>
<dbReference type="AlphaFoldDB" id="A0A1J1I3M9"/>
<dbReference type="EMBL" id="CVRI01000040">
    <property type="protein sequence ID" value="CRK94901.1"/>
    <property type="molecule type" value="Genomic_DNA"/>
</dbReference>
<proteinExistence type="predicted"/>
<reference evidence="2 3" key="1">
    <citation type="submission" date="2015-04" db="EMBL/GenBank/DDBJ databases">
        <authorList>
            <person name="Syromyatnikov M.Y."/>
            <person name="Popov V.N."/>
        </authorList>
    </citation>
    <scope>NUCLEOTIDE SEQUENCE [LARGE SCALE GENOMIC DNA]</scope>
</reference>
<feature type="signal peptide" evidence="1">
    <location>
        <begin position="1"/>
        <end position="21"/>
    </location>
</feature>
<organism evidence="2 3">
    <name type="scientific">Clunio marinus</name>
    <dbReference type="NCBI Taxonomy" id="568069"/>
    <lineage>
        <taxon>Eukaryota</taxon>
        <taxon>Metazoa</taxon>
        <taxon>Ecdysozoa</taxon>
        <taxon>Arthropoda</taxon>
        <taxon>Hexapoda</taxon>
        <taxon>Insecta</taxon>
        <taxon>Pterygota</taxon>
        <taxon>Neoptera</taxon>
        <taxon>Endopterygota</taxon>
        <taxon>Diptera</taxon>
        <taxon>Nematocera</taxon>
        <taxon>Chironomoidea</taxon>
        <taxon>Chironomidae</taxon>
        <taxon>Clunio</taxon>
    </lineage>
</organism>
<feature type="chain" id="PRO_5012610907" evidence="1">
    <location>
        <begin position="22"/>
        <end position="75"/>
    </location>
</feature>
<accession>A0A1J1I3M9</accession>
<evidence type="ECO:0000313" key="3">
    <source>
        <dbReference type="Proteomes" id="UP000183832"/>
    </source>
</evidence>
<evidence type="ECO:0000313" key="2">
    <source>
        <dbReference type="EMBL" id="CRK94901.1"/>
    </source>
</evidence>
<keyword evidence="1" id="KW-0732">Signal</keyword>
<dbReference type="Proteomes" id="UP000183832">
    <property type="component" value="Unassembled WGS sequence"/>
</dbReference>
<keyword evidence="3" id="KW-1185">Reference proteome</keyword>
<sequence>MSRNLFLTLRLIQEILQFLAASQPFLQEYRRDKALLSNDYVYAFFWLPENVRILRNEHPEIDFQRLLNNFVSCEK</sequence>
<name>A0A1J1I3M9_9DIPT</name>